<dbReference type="EMBL" id="JARPUR010000004">
    <property type="protein sequence ID" value="KAK4876855.1"/>
    <property type="molecule type" value="Genomic_DNA"/>
</dbReference>
<dbReference type="AlphaFoldDB" id="A0AAN7SPW5"/>
<sequence length="554" mass="63212">MEINRLLSDELTHELLIRGAKIGDTVQEKRSLLRDAIKQERLGLVIQTDVTFDPEQELYICSTKLDELGGNIQEFDNSNKINEFQRIQSRLLHVQRRLSRVSCSNPALESKRNNLNFLCSGLLKALEDAFYIANLRNVQASKSSTSIIDQPNLDTISQTPCLPTISCLEPKTNQLITLDDNQDANCTTESVSSPKFKLPVSDVEEFKIQQDVANISRQLNDLTVNNMSRTDKLNRKLTKPPSEEERVHITKRNLLPAIQKALALQQITTIEELIHYGRAVEESYWRAQQYHPPPTNPKLMQEPGLAYRNGALLRTNTNELFVSATQRETLLQKCWNYIYQKRQKKGKETTGRSGSTKSKPWALADMLAFLEAAEHKRETMTNITIQDNHIMPSLDETSVDKDVSTETVNDTQVSQTIENPVEPIQNCSSWRPPIKRQRHNNDIIQMMEMRSTERQEIVRSLQAKEGDIDLFFKSIALSVKKVRPDLINDAKLMSLQMVFQLEVRNKQLTGLPHISPDPSTSSSMYSYIPPNSNSYDETDYTPNALSYEAVFETL</sequence>
<gene>
    <name evidence="1" type="ORF">RN001_009361</name>
</gene>
<evidence type="ECO:0000313" key="1">
    <source>
        <dbReference type="EMBL" id="KAK4876855.1"/>
    </source>
</evidence>
<name>A0AAN7SPW5_9COLE</name>
<reference evidence="2" key="1">
    <citation type="submission" date="2023-01" db="EMBL/GenBank/DDBJ databases">
        <title>Key to firefly adult light organ development and bioluminescence: homeobox transcription factors regulate luciferase expression and transportation to peroxisome.</title>
        <authorList>
            <person name="Fu X."/>
        </authorList>
    </citation>
    <scope>NUCLEOTIDE SEQUENCE [LARGE SCALE GENOMIC DNA]</scope>
</reference>
<accession>A0AAN7SPW5</accession>
<organism evidence="1 2">
    <name type="scientific">Aquatica leii</name>
    <dbReference type="NCBI Taxonomy" id="1421715"/>
    <lineage>
        <taxon>Eukaryota</taxon>
        <taxon>Metazoa</taxon>
        <taxon>Ecdysozoa</taxon>
        <taxon>Arthropoda</taxon>
        <taxon>Hexapoda</taxon>
        <taxon>Insecta</taxon>
        <taxon>Pterygota</taxon>
        <taxon>Neoptera</taxon>
        <taxon>Endopterygota</taxon>
        <taxon>Coleoptera</taxon>
        <taxon>Polyphaga</taxon>
        <taxon>Elateriformia</taxon>
        <taxon>Elateroidea</taxon>
        <taxon>Lampyridae</taxon>
        <taxon>Luciolinae</taxon>
        <taxon>Aquatica</taxon>
    </lineage>
</organism>
<comment type="caution">
    <text evidence="1">The sequence shown here is derived from an EMBL/GenBank/DDBJ whole genome shotgun (WGS) entry which is preliminary data.</text>
</comment>
<keyword evidence="2" id="KW-1185">Reference proteome</keyword>
<evidence type="ECO:0000313" key="2">
    <source>
        <dbReference type="Proteomes" id="UP001353858"/>
    </source>
</evidence>
<dbReference type="Proteomes" id="UP001353858">
    <property type="component" value="Unassembled WGS sequence"/>
</dbReference>
<proteinExistence type="predicted"/>
<protein>
    <submittedName>
        <fullName evidence="1">Uncharacterized protein</fullName>
    </submittedName>
</protein>